<evidence type="ECO:0000313" key="2">
    <source>
        <dbReference type="EMBL" id="RVX43335.1"/>
    </source>
</evidence>
<dbReference type="RefSeq" id="WP_127935280.1">
    <property type="nucleotide sequence ID" value="NZ_SAUN01000001.1"/>
</dbReference>
<dbReference type="OrthoDB" id="3637318at2"/>
<keyword evidence="3" id="KW-1185">Reference proteome</keyword>
<protein>
    <submittedName>
        <fullName evidence="2">Uncharacterized protein</fullName>
    </submittedName>
</protein>
<dbReference type="AlphaFoldDB" id="A0A438MCM5"/>
<dbReference type="EMBL" id="SAUN01000001">
    <property type="protein sequence ID" value="RVX43335.1"/>
    <property type="molecule type" value="Genomic_DNA"/>
</dbReference>
<organism evidence="2 3">
    <name type="scientific">Nonomuraea polychroma</name>
    <dbReference type="NCBI Taxonomy" id="46176"/>
    <lineage>
        <taxon>Bacteria</taxon>
        <taxon>Bacillati</taxon>
        <taxon>Actinomycetota</taxon>
        <taxon>Actinomycetes</taxon>
        <taxon>Streptosporangiales</taxon>
        <taxon>Streptosporangiaceae</taxon>
        <taxon>Nonomuraea</taxon>
    </lineage>
</organism>
<name>A0A438MCM5_9ACTN</name>
<keyword evidence="1" id="KW-0472">Membrane</keyword>
<feature type="transmembrane region" description="Helical" evidence="1">
    <location>
        <begin position="148"/>
        <end position="168"/>
    </location>
</feature>
<evidence type="ECO:0000256" key="1">
    <source>
        <dbReference type="SAM" id="Phobius"/>
    </source>
</evidence>
<evidence type="ECO:0000313" key="3">
    <source>
        <dbReference type="Proteomes" id="UP000284824"/>
    </source>
</evidence>
<gene>
    <name evidence="2" type="ORF">EDD27_6016</name>
</gene>
<keyword evidence="1" id="KW-0812">Transmembrane</keyword>
<keyword evidence="1" id="KW-1133">Transmembrane helix</keyword>
<feature type="transmembrane region" description="Helical" evidence="1">
    <location>
        <begin position="5"/>
        <end position="27"/>
    </location>
</feature>
<proteinExistence type="predicted"/>
<accession>A0A438MCM5</accession>
<reference evidence="2 3" key="1">
    <citation type="submission" date="2019-01" db="EMBL/GenBank/DDBJ databases">
        <title>Sequencing the genomes of 1000 actinobacteria strains.</title>
        <authorList>
            <person name="Klenk H.-P."/>
        </authorList>
    </citation>
    <scope>NUCLEOTIDE SEQUENCE [LARGE SCALE GENOMIC DNA]</scope>
    <source>
        <strain evidence="2 3">DSM 43925</strain>
    </source>
</reference>
<sequence>MREFFLGVIVFFGTMGLLMGGGALIIMGGSEMSAEADRYAVQFGNPGDDCNWRAPLHIDIKDGARTYCGRRGAAPPPWRQSVDTTTFKGFKGFTDGQRKEVLTLSSQLGSDGLSETEQQQIQNRVDEIAATVSVPPVNEFPGVPGPPGLGRILLGVLAWVILGIPYLIRHWRERRWRRWSY</sequence>
<dbReference type="Proteomes" id="UP000284824">
    <property type="component" value="Unassembled WGS sequence"/>
</dbReference>
<comment type="caution">
    <text evidence="2">The sequence shown here is derived from an EMBL/GenBank/DDBJ whole genome shotgun (WGS) entry which is preliminary data.</text>
</comment>